<keyword evidence="7" id="KW-0030">Aminoacyl-tRNA synthetase</keyword>
<evidence type="ECO:0000256" key="1">
    <source>
        <dbReference type="ARBA" id="ARBA00008226"/>
    </source>
</evidence>
<dbReference type="Pfam" id="PF02092">
    <property type="entry name" value="tRNA_synt_2f"/>
    <property type="match status" value="1"/>
</dbReference>
<dbReference type="RefSeq" id="WP_240381671.1">
    <property type="nucleotide sequence ID" value="NZ_JAJUOL010000490.1"/>
</dbReference>
<dbReference type="AlphaFoldDB" id="A0AAW5EJ83"/>
<keyword evidence="5" id="KW-0067">ATP-binding</keyword>
<evidence type="ECO:0000256" key="6">
    <source>
        <dbReference type="ARBA" id="ARBA00022917"/>
    </source>
</evidence>
<proteinExistence type="inferred from homology"/>
<evidence type="ECO:0000313" key="9">
    <source>
        <dbReference type="EMBL" id="MCH3852900.1"/>
    </source>
</evidence>
<dbReference type="Proteomes" id="UP001199644">
    <property type="component" value="Unassembled WGS sequence"/>
</dbReference>
<dbReference type="EMBL" id="JAJUOL010000490">
    <property type="protein sequence ID" value="MCH3852900.1"/>
    <property type="molecule type" value="Genomic_DNA"/>
</dbReference>
<dbReference type="PANTHER" id="PTHR30075">
    <property type="entry name" value="GLYCYL-TRNA SYNTHETASE"/>
    <property type="match status" value="1"/>
</dbReference>
<evidence type="ECO:0000256" key="2">
    <source>
        <dbReference type="ARBA" id="ARBA00012829"/>
    </source>
</evidence>
<dbReference type="PANTHER" id="PTHR30075:SF2">
    <property type="entry name" value="GLYCINE--TRNA LIGASE, CHLOROPLASTIC_MITOCHONDRIAL 2"/>
    <property type="match status" value="1"/>
</dbReference>
<comment type="similarity">
    <text evidence="1">Belongs to the class-II aminoacyl-tRNA synthetase family.</text>
</comment>
<dbReference type="GO" id="GO:0005524">
    <property type="term" value="F:ATP binding"/>
    <property type="evidence" value="ECO:0007669"/>
    <property type="project" value="UniProtKB-KW"/>
</dbReference>
<keyword evidence="4" id="KW-0547">Nucleotide-binding</keyword>
<sequence>GSFEEEYLQIPSEVIITSMRENQRYFAVFNEKGLSNHFIVVSNAVCEDYSKIIHGNERVLRARLSDAMFFYQNDLQSGLNPEKLAKMTYLEGLGTMQDKSLREIKIAEVLCQMLNNDKIANISTAIKYAKADLATQMVYEFTDLQGIMG</sequence>
<evidence type="ECO:0000256" key="5">
    <source>
        <dbReference type="ARBA" id="ARBA00022840"/>
    </source>
</evidence>
<evidence type="ECO:0000313" key="10">
    <source>
        <dbReference type="Proteomes" id="UP001199644"/>
    </source>
</evidence>
<dbReference type="GO" id="GO:0006426">
    <property type="term" value="P:glycyl-tRNA aminoacylation"/>
    <property type="evidence" value="ECO:0007669"/>
    <property type="project" value="InterPro"/>
</dbReference>
<dbReference type="PRINTS" id="PR01045">
    <property type="entry name" value="TRNASYNTHGB"/>
</dbReference>
<evidence type="ECO:0000256" key="3">
    <source>
        <dbReference type="ARBA" id="ARBA00022598"/>
    </source>
</evidence>
<dbReference type="GO" id="GO:0004820">
    <property type="term" value="F:glycine-tRNA ligase activity"/>
    <property type="evidence" value="ECO:0007669"/>
    <property type="project" value="UniProtKB-EC"/>
</dbReference>
<evidence type="ECO:0000256" key="7">
    <source>
        <dbReference type="ARBA" id="ARBA00023146"/>
    </source>
</evidence>
<dbReference type="InterPro" id="IPR015944">
    <property type="entry name" value="Gly-tRNA-synth_bsu"/>
</dbReference>
<feature type="non-terminal residue" evidence="9">
    <location>
        <position position="1"/>
    </location>
</feature>
<name>A0AAW5EJ83_CAMJU</name>
<protein>
    <recommendedName>
        <fullName evidence="2">glycine--tRNA ligase</fullName>
        <ecNumber evidence="2">6.1.1.14</ecNumber>
    </recommendedName>
</protein>
<comment type="catalytic activity">
    <reaction evidence="8">
        <text>tRNA(Gly) + glycine + ATP = glycyl-tRNA(Gly) + AMP + diphosphate</text>
        <dbReference type="Rhea" id="RHEA:16013"/>
        <dbReference type="Rhea" id="RHEA-COMP:9664"/>
        <dbReference type="Rhea" id="RHEA-COMP:9683"/>
        <dbReference type="ChEBI" id="CHEBI:30616"/>
        <dbReference type="ChEBI" id="CHEBI:33019"/>
        <dbReference type="ChEBI" id="CHEBI:57305"/>
        <dbReference type="ChEBI" id="CHEBI:78442"/>
        <dbReference type="ChEBI" id="CHEBI:78522"/>
        <dbReference type="ChEBI" id="CHEBI:456215"/>
        <dbReference type="EC" id="6.1.1.14"/>
    </reaction>
</comment>
<feature type="non-terminal residue" evidence="9">
    <location>
        <position position="149"/>
    </location>
</feature>
<keyword evidence="3 9" id="KW-0436">Ligase</keyword>
<evidence type="ECO:0000256" key="4">
    <source>
        <dbReference type="ARBA" id="ARBA00022741"/>
    </source>
</evidence>
<dbReference type="InterPro" id="IPR006194">
    <property type="entry name" value="Gly-tRNA-synth_heterodimer"/>
</dbReference>
<comment type="caution">
    <text evidence="9">The sequence shown here is derived from an EMBL/GenBank/DDBJ whole genome shotgun (WGS) entry which is preliminary data.</text>
</comment>
<organism evidence="9 10">
    <name type="scientific">Campylobacter jejuni</name>
    <dbReference type="NCBI Taxonomy" id="197"/>
    <lineage>
        <taxon>Bacteria</taxon>
        <taxon>Pseudomonadati</taxon>
        <taxon>Campylobacterota</taxon>
        <taxon>Epsilonproteobacteria</taxon>
        <taxon>Campylobacterales</taxon>
        <taxon>Campylobacteraceae</taxon>
        <taxon>Campylobacter</taxon>
    </lineage>
</organism>
<evidence type="ECO:0000256" key="8">
    <source>
        <dbReference type="ARBA" id="ARBA00047937"/>
    </source>
</evidence>
<accession>A0AAW5EJ83</accession>
<keyword evidence="6" id="KW-0648">Protein biosynthesis</keyword>
<dbReference type="EC" id="6.1.1.14" evidence="2"/>
<dbReference type="PROSITE" id="PS50861">
    <property type="entry name" value="AA_TRNA_LIGASE_II_GLYAB"/>
    <property type="match status" value="1"/>
</dbReference>
<reference evidence="9" key="1">
    <citation type="submission" date="2021-12" db="EMBL/GenBank/DDBJ databases">
        <title>Prevalence of phenicol resistance gene fexA in Campylobacter isolated from poultry supply chain.</title>
        <authorList>
            <person name="Tang B."/>
            <person name="Zheng X."/>
            <person name="Lin J."/>
            <person name="Lin R."/>
            <person name="Yang H."/>
            <person name="Shen Z."/>
            <person name="Xia F."/>
        </authorList>
    </citation>
    <scope>NUCLEOTIDE SEQUENCE</scope>
    <source>
        <strain evidence="9">CJHN2011004</strain>
    </source>
</reference>
<gene>
    <name evidence="9" type="ORF">LZC39_12455</name>
</gene>
<dbReference type="GO" id="GO:0005829">
    <property type="term" value="C:cytosol"/>
    <property type="evidence" value="ECO:0007669"/>
    <property type="project" value="TreeGrafter"/>
</dbReference>